<dbReference type="InterPro" id="IPR008936">
    <property type="entry name" value="Rho_GTPase_activation_prot"/>
</dbReference>
<reference evidence="3" key="3">
    <citation type="submission" date="2025-09" db="UniProtKB">
        <authorList>
            <consortium name="Ensembl"/>
        </authorList>
    </citation>
    <scope>IDENTIFICATION</scope>
</reference>
<dbReference type="GO" id="GO:0032956">
    <property type="term" value="P:regulation of actin cytoskeleton organization"/>
    <property type="evidence" value="ECO:0007669"/>
    <property type="project" value="TreeGrafter"/>
</dbReference>
<keyword evidence="4" id="KW-1185">Reference proteome</keyword>
<dbReference type="GO" id="GO:0048786">
    <property type="term" value="C:presynaptic active zone"/>
    <property type="evidence" value="ECO:0007669"/>
    <property type="project" value="TreeGrafter"/>
</dbReference>
<reference evidence="4" key="1">
    <citation type="submission" date="2018-06" db="EMBL/GenBank/DDBJ databases">
        <title>Genome assembly of Danube salmon.</title>
        <authorList>
            <person name="Macqueen D.J."/>
            <person name="Gundappa M.K."/>
        </authorList>
    </citation>
    <scope>NUCLEOTIDE SEQUENCE [LARGE SCALE GENOMIC DNA]</scope>
</reference>
<keyword evidence="1" id="KW-0343">GTPase activation</keyword>
<dbReference type="STRING" id="62062.ENSHHUP00000002076"/>
<accession>A0A4W5JQL2</accession>
<dbReference type="PANTHER" id="PTHR14130">
    <property type="entry name" value="3BP-1 RELATED RHOGAP"/>
    <property type="match status" value="1"/>
</dbReference>
<dbReference type="Gene3D" id="1.10.555.10">
    <property type="entry name" value="Rho GTPase activation protein"/>
    <property type="match status" value="1"/>
</dbReference>
<dbReference type="GO" id="GO:0005096">
    <property type="term" value="F:GTPase activator activity"/>
    <property type="evidence" value="ECO:0007669"/>
    <property type="project" value="UniProtKB-KW"/>
</dbReference>
<dbReference type="PROSITE" id="PS50238">
    <property type="entry name" value="RHOGAP"/>
    <property type="match status" value="1"/>
</dbReference>
<sequence length="57" mass="6266">MTPGNMAIVLGPNLLWTHSNESGNMTEMMTTVSLQIVGIIEPIIQHADWFFPGGETH</sequence>
<evidence type="ECO:0000313" key="4">
    <source>
        <dbReference type="Proteomes" id="UP000314982"/>
    </source>
</evidence>
<proteinExistence type="predicted"/>
<dbReference type="GO" id="GO:0014069">
    <property type="term" value="C:postsynaptic density"/>
    <property type="evidence" value="ECO:0007669"/>
    <property type="project" value="TreeGrafter"/>
</dbReference>
<dbReference type="GO" id="GO:0007165">
    <property type="term" value="P:signal transduction"/>
    <property type="evidence" value="ECO:0007669"/>
    <property type="project" value="InterPro"/>
</dbReference>
<dbReference type="PANTHER" id="PTHR14130:SF13">
    <property type="entry name" value="RHO GTPASE-ACTIVATING PROTEIN 44"/>
    <property type="match status" value="1"/>
</dbReference>
<dbReference type="SUPFAM" id="SSF48350">
    <property type="entry name" value="GTPase activation domain, GAP"/>
    <property type="match status" value="1"/>
</dbReference>
<dbReference type="GO" id="GO:0061001">
    <property type="term" value="P:regulation of dendritic spine morphogenesis"/>
    <property type="evidence" value="ECO:0007669"/>
    <property type="project" value="TreeGrafter"/>
</dbReference>
<dbReference type="InterPro" id="IPR000198">
    <property type="entry name" value="RhoGAP_dom"/>
</dbReference>
<reference evidence="3" key="2">
    <citation type="submission" date="2025-08" db="UniProtKB">
        <authorList>
            <consortium name="Ensembl"/>
        </authorList>
    </citation>
    <scope>IDENTIFICATION</scope>
</reference>
<dbReference type="GO" id="GO:0098886">
    <property type="term" value="P:modification of dendritic spine"/>
    <property type="evidence" value="ECO:0007669"/>
    <property type="project" value="TreeGrafter"/>
</dbReference>
<name>A0A4W5JQL2_9TELE</name>
<protein>
    <recommendedName>
        <fullName evidence="2">Rho-GAP domain-containing protein</fullName>
    </recommendedName>
</protein>
<feature type="domain" description="Rho-GAP" evidence="2">
    <location>
        <begin position="1"/>
        <end position="51"/>
    </location>
</feature>
<dbReference type="Proteomes" id="UP000314982">
    <property type="component" value="Unassembled WGS sequence"/>
</dbReference>
<dbReference type="GO" id="GO:0098887">
    <property type="term" value="P:neurotransmitter receptor transport, endosome to postsynaptic membrane"/>
    <property type="evidence" value="ECO:0007669"/>
    <property type="project" value="TreeGrafter"/>
</dbReference>
<dbReference type="Ensembl" id="ENSHHUT00000002148.1">
    <property type="protein sequence ID" value="ENSHHUP00000002076.1"/>
    <property type="gene ID" value="ENSHHUG00000001347.1"/>
</dbReference>
<dbReference type="GO" id="GO:0043197">
    <property type="term" value="C:dendritic spine"/>
    <property type="evidence" value="ECO:0007669"/>
    <property type="project" value="TreeGrafter"/>
</dbReference>
<evidence type="ECO:0000313" key="3">
    <source>
        <dbReference type="Ensembl" id="ENSHHUP00000002076.1"/>
    </source>
</evidence>
<evidence type="ECO:0000259" key="2">
    <source>
        <dbReference type="PROSITE" id="PS50238"/>
    </source>
</evidence>
<organism evidence="3 4">
    <name type="scientific">Hucho hucho</name>
    <name type="common">huchen</name>
    <dbReference type="NCBI Taxonomy" id="62062"/>
    <lineage>
        <taxon>Eukaryota</taxon>
        <taxon>Metazoa</taxon>
        <taxon>Chordata</taxon>
        <taxon>Craniata</taxon>
        <taxon>Vertebrata</taxon>
        <taxon>Euteleostomi</taxon>
        <taxon>Actinopterygii</taxon>
        <taxon>Neopterygii</taxon>
        <taxon>Teleostei</taxon>
        <taxon>Protacanthopterygii</taxon>
        <taxon>Salmoniformes</taxon>
        <taxon>Salmonidae</taxon>
        <taxon>Salmoninae</taxon>
        <taxon>Hucho</taxon>
    </lineage>
</organism>
<dbReference type="GO" id="GO:0035021">
    <property type="term" value="P:negative regulation of Rac protein signal transduction"/>
    <property type="evidence" value="ECO:0007669"/>
    <property type="project" value="TreeGrafter"/>
</dbReference>
<evidence type="ECO:0000256" key="1">
    <source>
        <dbReference type="ARBA" id="ARBA00022468"/>
    </source>
</evidence>
<dbReference type="InterPro" id="IPR047165">
    <property type="entry name" value="RHG17/44/SH3BP1-like"/>
</dbReference>
<dbReference type="AlphaFoldDB" id="A0A4W5JQL2"/>
<dbReference type="GO" id="GO:0031256">
    <property type="term" value="C:leading edge membrane"/>
    <property type="evidence" value="ECO:0007669"/>
    <property type="project" value="TreeGrafter"/>
</dbReference>
<dbReference type="GeneTree" id="ENSGT00940000157296"/>